<dbReference type="InterPro" id="IPR019253">
    <property type="entry name" value="DUF2244_TM"/>
</dbReference>
<dbReference type="AlphaFoldDB" id="A0A1G7ALY9"/>
<proteinExistence type="predicted"/>
<keyword evidence="1" id="KW-0472">Membrane</keyword>
<protein>
    <submittedName>
        <fullName evidence="2">Uncharacterized membrane protein</fullName>
    </submittedName>
</protein>
<evidence type="ECO:0000313" key="3">
    <source>
        <dbReference type="Proteomes" id="UP000198994"/>
    </source>
</evidence>
<evidence type="ECO:0000313" key="2">
    <source>
        <dbReference type="EMBL" id="SDE14906.1"/>
    </source>
</evidence>
<sequence>MPYRWQTPAAGEPGTELHLWPHQSLSARGFSIFILSFFLLALIPFFGLVGTVLLWALLPFMLAAVGGIWVAIRWNARDRQVLEILTLSPERTRLVRHNPRGPDQCWDSDTYWVSVVLHEAGGPVPYYVTLKGAGREVEIGAFLSEDERKALYAELRDQVRQLSRP</sequence>
<feature type="transmembrane region" description="Helical" evidence="1">
    <location>
        <begin position="52"/>
        <end position="72"/>
    </location>
</feature>
<accession>A0A1G7ALY9</accession>
<organism evidence="2 3">
    <name type="scientific">Salipiger thiooxidans</name>
    <dbReference type="NCBI Taxonomy" id="282683"/>
    <lineage>
        <taxon>Bacteria</taxon>
        <taxon>Pseudomonadati</taxon>
        <taxon>Pseudomonadota</taxon>
        <taxon>Alphaproteobacteria</taxon>
        <taxon>Rhodobacterales</taxon>
        <taxon>Roseobacteraceae</taxon>
        <taxon>Salipiger</taxon>
    </lineage>
</organism>
<keyword evidence="1" id="KW-1133">Transmembrane helix</keyword>
<keyword evidence="1" id="KW-0812">Transmembrane</keyword>
<gene>
    <name evidence="2" type="ORF">SAMN04488105_101193</name>
</gene>
<name>A0A1G7ALY9_9RHOB</name>
<keyword evidence="3" id="KW-1185">Reference proteome</keyword>
<dbReference type="RefSeq" id="WP_089954333.1">
    <property type="nucleotide sequence ID" value="NZ_FNAV01000001.1"/>
</dbReference>
<dbReference type="Proteomes" id="UP000198994">
    <property type="component" value="Unassembled WGS sequence"/>
</dbReference>
<evidence type="ECO:0000256" key="1">
    <source>
        <dbReference type="SAM" id="Phobius"/>
    </source>
</evidence>
<dbReference type="STRING" id="282683.SAMN04488105_101193"/>
<dbReference type="EMBL" id="FNAV01000001">
    <property type="protein sequence ID" value="SDE14906.1"/>
    <property type="molecule type" value="Genomic_DNA"/>
</dbReference>
<dbReference type="OrthoDB" id="9808190at2"/>
<reference evidence="3" key="1">
    <citation type="submission" date="2016-10" db="EMBL/GenBank/DDBJ databases">
        <authorList>
            <person name="Varghese N."/>
            <person name="Submissions S."/>
        </authorList>
    </citation>
    <scope>NUCLEOTIDE SEQUENCE [LARGE SCALE GENOMIC DNA]</scope>
    <source>
        <strain evidence="3">DSM 10146</strain>
    </source>
</reference>
<dbReference type="Pfam" id="PF10003">
    <property type="entry name" value="DUF2244"/>
    <property type="match status" value="1"/>
</dbReference>
<feature type="transmembrane region" description="Helical" evidence="1">
    <location>
        <begin position="25"/>
        <end position="46"/>
    </location>
</feature>